<evidence type="ECO:0000259" key="11">
    <source>
        <dbReference type="Pfam" id="PF17406"/>
    </source>
</evidence>
<dbReference type="EMBL" id="MU865970">
    <property type="protein sequence ID" value="KAK4444987.1"/>
    <property type="molecule type" value="Genomic_DNA"/>
</dbReference>
<organism evidence="13 14">
    <name type="scientific">Podospora aff. communis PSN243</name>
    <dbReference type="NCBI Taxonomy" id="3040156"/>
    <lineage>
        <taxon>Eukaryota</taxon>
        <taxon>Fungi</taxon>
        <taxon>Dikarya</taxon>
        <taxon>Ascomycota</taxon>
        <taxon>Pezizomycotina</taxon>
        <taxon>Sordariomycetes</taxon>
        <taxon>Sordariomycetidae</taxon>
        <taxon>Sordariales</taxon>
        <taxon>Podosporaceae</taxon>
        <taxon>Podospora</taxon>
    </lineage>
</organism>
<keyword evidence="5" id="KW-0690">Ribosome biogenesis</keyword>
<evidence type="ECO:0000256" key="4">
    <source>
        <dbReference type="ARBA" id="ARBA00023242"/>
    </source>
</evidence>
<dbReference type="Pfam" id="PF03813">
    <property type="entry name" value="Nrap"/>
    <property type="match status" value="1"/>
</dbReference>
<sequence>MDSAPSKRRKLDHAESSPDNVLQSATTAGLSKHRVFVLEAEELLREVALDYAAAFPGAETLLGDIKASIESIEPHEPLPLVEAALRLEKKHRIQVPFPEPRPPKDCNYKVAFAKPAHFNVVGSYVSKTMLKTQEDQAIDMIFVIPAEVLQEKDFLDLRYFYKRTYVLAVIAASLKKKLGADAELTFEHLDGNPLCPILSLRPKDKETQDLLKYRIRIIPCSPDGFFPTSKLNLGAGLVRKADEKESGISPKPTPFYNSTLVAEGCFLAYLKTIRQVEKKCVSFKDACILGRIWLQQRGFGGTISDGGFGNFEWKLLLALLLRGGGDGRGDAVLSTSLKSTQLFKAVVQFLSVTNFAETPYILGKADFDAPSGCGPVIYDANRQLNIAFKMSPWSAASLHQQAKWTRSLMNDGTVDQFSPTFILKTNLPLYSFDLVAKLNHFGSFDQAAEVDSRGKVWQFGSKVHRILKRALQDKELGERARLIHVRTPESSPWPLSEKPKKRKAAGVEIGILFNPENMARTVDRGPTAGASQEERDECAKFRGFWGGRAELRRFEGDTIRETVLWNSTSPVELCEEIMRYILNLHLRIGAVDEDMTFYGDEIQHLLPLKPTDSAVFNAAKNSFATFEKDIRELEDLPLHVRRIAPICPELRHASVKLPPVGPTKSAPQPLETVVSFEASGKWPESLAAIQRTKIAFLLMIGSLLEKSKEGQVRTFVGLEDAMCDAENLAFLDVLYESGGSFRLRIHSDLEEVLLERQVKDKTQEQHVRTRATALLATLRRLHTHLPFHSQTISTSVTRFPALSPTIRLLKQWFNSHKLSYHFTDEFIELIALNVFISPYPWDAPSSANTGFFRALLFLSRWDWRSEPLVLDTGGDMPQVDRAAIETRMEAWRKIDPMMNHTVLFVATSHDPTGLAYTSSEGHAKPSKVVATRMTALAKSACKVVREEGVALEPRRLFVPSLQDYDVLFHFNPKVAKNTRKTYPITGPEDVAMESPERHSKFKNLDERTGKDLLPLAQHPAGALLDHLVAAYSGTLVFFRGAPEDMTIGAIWNPQAQKKKFRVNLPSSYKPNTVVPARDSDDEEEERGMDVSLNKEGILAEIARVAGDMVERIEAKGM</sequence>
<dbReference type="Pfam" id="PF17405">
    <property type="entry name" value="Nrap_D4"/>
    <property type="match status" value="1"/>
</dbReference>
<dbReference type="InterPro" id="IPR035369">
    <property type="entry name" value="Nrap_D4"/>
</dbReference>
<protein>
    <recommendedName>
        <fullName evidence="5">U3 small nucleolar RNA-associated protein 22</fullName>
    </recommendedName>
</protein>
<feature type="region of interest" description="Disordered" evidence="6">
    <location>
        <begin position="1"/>
        <end position="24"/>
    </location>
</feature>
<feature type="compositionally biased region" description="Basic residues" evidence="6">
    <location>
        <begin position="1"/>
        <end position="11"/>
    </location>
</feature>
<evidence type="ECO:0000259" key="10">
    <source>
        <dbReference type="Pfam" id="PF17405"/>
    </source>
</evidence>
<dbReference type="Pfam" id="PF17403">
    <property type="entry name" value="Nrap_D2"/>
    <property type="match status" value="1"/>
</dbReference>
<proteinExistence type="inferred from homology"/>
<feature type="domain" description="Nrap protein" evidence="10">
    <location>
        <begin position="610"/>
        <end position="794"/>
    </location>
</feature>
<feature type="domain" description="Nrap protein" evidence="11">
    <location>
        <begin position="799"/>
        <end position="959"/>
    </location>
</feature>
<comment type="subcellular location">
    <subcellularLocation>
        <location evidence="1 5">Nucleus</location>
        <location evidence="1 5">Nucleolus</location>
    </subcellularLocation>
</comment>
<feature type="domain" description="Nrap protein" evidence="12">
    <location>
        <begin position="961"/>
        <end position="1112"/>
    </location>
</feature>
<feature type="domain" description="Nrap protein" evidence="8">
    <location>
        <begin position="282"/>
        <end position="424"/>
    </location>
</feature>
<evidence type="ECO:0000256" key="6">
    <source>
        <dbReference type="SAM" id="MobiDB-lite"/>
    </source>
</evidence>
<keyword evidence="3 5" id="KW-0694">RNA-binding</keyword>
<dbReference type="GO" id="GO:0003723">
    <property type="term" value="F:RNA binding"/>
    <property type="evidence" value="ECO:0007669"/>
    <property type="project" value="UniProtKB-KW"/>
</dbReference>
<evidence type="ECO:0000256" key="1">
    <source>
        <dbReference type="ARBA" id="ARBA00004604"/>
    </source>
</evidence>
<evidence type="ECO:0000259" key="12">
    <source>
        <dbReference type="Pfam" id="PF17407"/>
    </source>
</evidence>
<evidence type="ECO:0000313" key="14">
    <source>
        <dbReference type="Proteomes" id="UP001321760"/>
    </source>
</evidence>
<dbReference type="InterPro" id="IPR035082">
    <property type="entry name" value="Nrap_D1"/>
</dbReference>
<dbReference type="GO" id="GO:0006364">
    <property type="term" value="P:rRNA processing"/>
    <property type="evidence" value="ECO:0007669"/>
    <property type="project" value="UniProtKB-KW"/>
</dbReference>
<name>A0AAV9GAS8_9PEZI</name>
<dbReference type="InterPro" id="IPR035371">
    <property type="entry name" value="Nrap_D6"/>
</dbReference>
<dbReference type="InterPro" id="IPR005554">
    <property type="entry name" value="NOL6/Upt22"/>
</dbReference>
<dbReference type="PANTHER" id="PTHR17972:SF0">
    <property type="entry name" value="NUCLEOLAR PROTEIN 6"/>
    <property type="match status" value="1"/>
</dbReference>
<gene>
    <name evidence="13" type="ORF">QBC34DRAFT_359030</name>
</gene>
<comment type="similarity">
    <text evidence="2 5">Belongs to the NRAP family.</text>
</comment>
<dbReference type="PANTHER" id="PTHR17972">
    <property type="entry name" value="NUCLEOLAR RNA-ASSOCIATED PROTEIN"/>
    <property type="match status" value="1"/>
</dbReference>
<dbReference type="Pfam" id="PF17407">
    <property type="entry name" value="Nrap_D6"/>
    <property type="match status" value="1"/>
</dbReference>
<dbReference type="AlphaFoldDB" id="A0AAV9GAS8"/>
<reference evidence="13" key="1">
    <citation type="journal article" date="2023" name="Mol. Phylogenet. Evol.">
        <title>Genome-scale phylogeny and comparative genomics of the fungal order Sordariales.</title>
        <authorList>
            <person name="Hensen N."/>
            <person name="Bonometti L."/>
            <person name="Westerberg I."/>
            <person name="Brannstrom I.O."/>
            <person name="Guillou S."/>
            <person name="Cros-Aarteil S."/>
            <person name="Calhoun S."/>
            <person name="Haridas S."/>
            <person name="Kuo A."/>
            <person name="Mondo S."/>
            <person name="Pangilinan J."/>
            <person name="Riley R."/>
            <person name="LaButti K."/>
            <person name="Andreopoulos B."/>
            <person name="Lipzen A."/>
            <person name="Chen C."/>
            <person name="Yan M."/>
            <person name="Daum C."/>
            <person name="Ng V."/>
            <person name="Clum A."/>
            <person name="Steindorff A."/>
            <person name="Ohm R.A."/>
            <person name="Martin F."/>
            <person name="Silar P."/>
            <person name="Natvig D.O."/>
            <person name="Lalanne C."/>
            <person name="Gautier V."/>
            <person name="Ament-Velasquez S.L."/>
            <person name="Kruys A."/>
            <person name="Hutchinson M.I."/>
            <person name="Powell A.J."/>
            <person name="Barry K."/>
            <person name="Miller A.N."/>
            <person name="Grigoriev I.V."/>
            <person name="Debuchy R."/>
            <person name="Gladieux P."/>
            <person name="Hiltunen Thoren M."/>
            <person name="Johannesson H."/>
        </authorList>
    </citation>
    <scope>NUCLEOTIDE SEQUENCE</scope>
    <source>
        <strain evidence="13">PSN243</strain>
    </source>
</reference>
<dbReference type="GO" id="GO:0032545">
    <property type="term" value="C:CURI complex"/>
    <property type="evidence" value="ECO:0007669"/>
    <property type="project" value="TreeGrafter"/>
</dbReference>
<dbReference type="GO" id="GO:0034456">
    <property type="term" value="C:UTP-C complex"/>
    <property type="evidence" value="ECO:0007669"/>
    <property type="project" value="TreeGrafter"/>
</dbReference>
<dbReference type="GO" id="GO:0032040">
    <property type="term" value="C:small-subunit processome"/>
    <property type="evidence" value="ECO:0007669"/>
    <property type="project" value="TreeGrafter"/>
</dbReference>
<keyword evidence="5" id="KW-0687">Ribonucleoprotein</keyword>
<dbReference type="Proteomes" id="UP001321760">
    <property type="component" value="Unassembled WGS sequence"/>
</dbReference>
<evidence type="ECO:0000259" key="7">
    <source>
        <dbReference type="Pfam" id="PF03813"/>
    </source>
</evidence>
<evidence type="ECO:0000256" key="2">
    <source>
        <dbReference type="ARBA" id="ARBA00006674"/>
    </source>
</evidence>
<evidence type="ECO:0000259" key="8">
    <source>
        <dbReference type="Pfam" id="PF17403"/>
    </source>
</evidence>
<reference evidence="13" key="2">
    <citation type="submission" date="2023-05" db="EMBL/GenBank/DDBJ databases">
        <authorList>
            <consortium name="Lawrence Berkeley National Laboratory"/>
            <person name="Steindorff A."/>
            <person name="Hensen N."/>
            <person name="Bonometti L."/>
            <person name="Westerberg I."/>
            <person name="Brannstrom I.O."/>
            <person name="Guillou S."/>
            <person name="Cros-Aarteil S."/>
            <person name="Calhoun S."/>
            <person name="Haridas S."/>
            <person name="Kuo A."/>
            <person name="Mondo S."/>
            <person name="Pangilinan J."/>
            <person name="Riley R."/>
            <person name="Labutti K."/>
            <person name="Andreopoulos B."/>
            <person name="Lipzen A."/>
            <person name="Chen C."/>
            <person name="Yanf M."/>
            <person name="Daum C."/>
            <person name="Ng V."/>
            <person name="Clum A."/>
            <person name="Ohm R."/>
            <person name="Martin F."/>
            <person name="Silar P."/>
            <person name="Natvig D."/>
            <person name="Lalanne C."/>
            <person name="Gautier V."/>
            <person name="Ament-Velasquez S.L."/>
            <person name="Kruys A."/>
            <person name="Hutchinson M.I."/>
            <person name="Powell A.J."/>
            <person name="Barry K."/>
            <person name="Miller A.N."/>
            <person name="Grigoriev I.V."/>
            <person name="Debuchy R."/>
            <person name="Gladieux P."/>
            <person name="Thoren M.H."/>
            <person name="Johannesson H."/>
        </authorList>
    </citation>
    <scope>NUCLEOTIDE SEQUENCE</scope>
    <source>
        <strain evidence="13">PSN243</strain>
    </source>
</reference>
<comment type="caution">
    <text evidence="13">The sequence shown here is derived from an EMBL/GenBank/DDBJ whole genome shotgun (WGS) entry which is preliminary data.</text>
</comment>
<evidence type="ECO:0000256" key="3">
    <source>
        <dbReference type="ARBA" id="ARBA00022884"/>
    </source>
</evidence>
<dbReference type="Gene3D" id="1.10.1410.10">
    <property type="match status" value="1"/>
</dbReference>
<evidence type="ECO:0000259" key="9">
    <source>
        <dbReference type="Pfam" id="PF17404"/>
    </source>
</evidence>
<keyword evidence="4 5" id="KW-0539">Nucleus</keyword>
<feature type="domain" description="Nrap protein" evidence="7">
    <location>
        <begin position="138"/>
        <end position="278"/>
    </location>
</feature>
<evidence type="ECO:0000313" key="13">
    <source>
        <dbReference type="EMBL" id="KAK4444987.1"/>
    </source>
</evidence>
<dbReference type="InterPro" id="IPR035370">
    <property type="entry name" value="Nrap_D5"/>
</dbReference>
<dbReference type="InterPro" id="IPR035368">
    <property type="entry name" value="Nrap_D3"/>
</dbReference>
<feature type="domain" description="Nrap protein" evidence="9">
    <location>
        <begin position="429"/>
        <end position="586"/>
    </location>
</feature>
<accession>A0AAV9GAS8</accession>
<dbReference type="GO" id="GO:0006409">
    <property type="term" value="P:tRNA export from nucleus"/>
    <property type="evidence" value="ECO:0007669"/>
    <property type="project" value="TreeGrafter"/>
</dbReference>
<dbReference type="InterPro" id="IPR035367">
    <property type="entry name" value="Nrap_D2"/>
</dbReference>
<keyword evidence="5" id="KW-0698">rRNA processing</keyword>
<evidence type="ECO:0000256" key="5">
    <source>
        <dbReference type="RuleBase" id="RU364032"/>
    </source>
</evidence>
<dbReference type="Pfam" id="PF17406">
    <property type="entry name" value="Nrap_D5"/>
    <property type="match status" value="1"/>
</dbReference>
<dbReference type="Pfam" id="PF17404">
    <property type="entry name" value="Nrap_D3"/>
    <property type="match status" value="1"/>
</dbReference>
<keyword evidence="14" id="KW-1185">Reference proteome</keyword>
<dbReference type="Gene3D" id="3.30.70.3030">
    <property type="match status" value="1"/>
</dbReference>